<dbReference type="OrthoDB" id="6121558at2759"/>
<comment type="caution">
    <text evidence="2">The sequence shown here is derived from an EMBL/GenBank/DDBJ whole genome shotgun (WGS) entry which is preliminary data.</text>
</comment>
<dbReference type="CDD" id="cd01670">
    <property type="entry name" value="Death"/>
    <property type="match status" value="1"/>
</dbReference>
<dbReference type="InterPro" id="IPR011029">
    <property type="entry name" value="DEATH-like_dom_sf"/>
</dbReference>
<dbReference type="Pfam" id="PF00531">
    <property type="entry name" value="Death"/>
    <property type="match status" value="1"/>
</dbReference>
<dbReference type="GO" id="GO:0007165">
    <property type="term" value="P:signal transduction"/>
    <property type="evidence" value="ECO:0007669"/>
    <property type="project" value="InterPro"/>
</dbReference>
<dbReference type="PROSITE" id="PS50017">
    <property type="entry name" value="DEATH_DOMAIN"/>
    <property type="match status" value="1"/>
</dbReference>
<dbReference type="InterPro" id="IPR000488">
    <property type="entry name" value="Death_dom"/>
</dbReference>
<evidence type="ECO:0000313" key="2">
    <source>
        <dbReference type="EMBL" id="VDI69204.1"/>
    </source>
</evidence>
<feature type="domain" description="Death" evidence="1">
    <location>
        <begin position="16"/>
        <end position="88"/>
    </location>
</feature>
<dbReference type="EMBL" id="UYJE01009010">
    <property type="protein sequence ID" value="VDI69204.1"/>
    <property type="molecule type" value="Genomic_DNA"/>
</dbReference>
<evidence type="ECO:0000313" key="3">
    <source>
        <dbReference type="Proteomes" id="UP000596742"/>
    </source>
</evidence>
<dbReference type="Gene3D" id="1.10.533.10">
    <property type="entry name" value="Death Domain, Fas"/>
    <property type="match status" value="1"/>
</dbReference>
<keyword evidence="3" id="KW-1185">Reference proteome</keyword>
<name>A0A8B6GUF5_MYTGA</name>
<sequence length="110" mass="13271">MFCWDLTDKILNLWPSDEMLDKLCLRIGKEWMVLGLELGLEIERLEQIEYDNPKVLREISRQMLYCWRNRDDESTIRELLEALERCGRNPHLVTEILENCESYRKLILVD</sequence>
<reference evidence="2" key="1">
    <citation type="submission" date="2018-11" db="EMBL/GenBank/DDBJ databases">
        <authorList>
            <person name="Alioto T."/>
            <person name="Alioto T."/>
        </authorList>
    </citation>
    <scope>NUCLEOTIDE SEQUENCE</scope>
</reference>
<evidence type="ECO:0000259" key="1">
    <source>
        <dbReference type="PROSITE" id="PS50017"/>
    </source>
</evidence>
<dbReference type="SUPFAM" id="SSF47986">
    <property type="entry name" value="DEATH domain"/>
    <property type="match status" value="1"/>
</dbReference>
<gene>
    <name evidence="2" type="ORF">MGAL_10B075611</name>
</gene>
<proteinExistence type="predicted"/>
<organism evidence="2 3">
    <name type="scientific">Mytilus galloprovincialis</name>
    <name type="common">Mediterranean mussel</name>
    <dbReference type="NCBI Taxonomy" id="29158"/>
    <lineage>
        <taxon>Eukaryota</taxon>
        <taxon>Metazoa</taxon>
        <taxon>Spiralia</taxon>
        <taxon>Lophotrochozoa</taxon>
        <taxon>Mollusca</taxon>
        <taxon>Bivalvia</taxon>
        <taxon>Autobranchia</taxon>
        <taxon>Pteriomorphia</taxon>
        <taxon>Mytilida</taxon>
        <taxon>Mytiloidea</taxon>
        <taxon>Mytilidae</taxon>
        <taxon>Mytilinae</taxon>
        <taxon>Mytilus</taxon>
    </lineage>
</organism>
<protein>
    <recommendedName>
        <fullName evidence="1">Death domain-containing protein</fullName>
    </recommendedName>
</protein>
<accession>A0A8B6GUF5</accession>
<dbReference type="SMART" id="SM00005">
    <property type="entry name" value="DEATH"/>
    <property type="match status" value="1"/>
</dbReference>
<dbReference type="AlphaFoldDB" id="A0A8B6GUF5"/>
<dbReference type="Proteomes" id="UP000596742">
    <property type="component" value="Unassembled WGS sequence"/>
</dbReference>